<feature type="region of interest" description="Disordered" evidence="1">
    <location>
        <begin position="35"/>
        <end position="57"/>
    </location>
</feature>
<proteinExistence type="predicted"/>
<dbReference type="KEGG" id="hpel:HZS54_05250"/>
<feature type="domain" description="SHOCT" evidence="2">
    <location>
        <begin position="10"/>
        <end position="31"/>
    </location>
</feature>
<keyword evidence="4" id="KW-1185">Reference proteome</keyword>
<dbReference type="AlphaFoldDB" id="A0A7D5TCU2"/>
<accession>A0A7D5TCU2</accession>
<dbReference type="InterPro" id="IPR018649">
    <property type="entry name" value="SHOCT"/>
</dbReference>
<protein>
    <submittedName>
        <fullName evidence="3">SHOCT domain-containing protein</fullName>
    </submittedName>
</protein>
<evidence type="ECO:0000259" key="2">
    <source>
        <dbReference type="Pfam" id="PF09851"/>
    </source>
</evidence>
<organism evidence="3 4">
    <name type="scientific">Halosimplex pelagicum</name>
    <dbReference type="NCBI Taxonomy" id="869886"/>
    <lineage>
        <taxon>Archaea</taxon>
        <taxon>Methanobacteriati</taxon>
        <taxon>Methanobacteriota</taxon>
        <taxon>Stenosarchaea group</taxon>
        <taxon>Halobacteria</taxon>
        <taxon>Halobacteriales</taxon>
        <taxon>Haloarculaceae</taxon>
        <taxon>Halosimplex</taxon>
    </lineage>
</organism>
<gene>
    <name evidence="3" type="ORF">HZS54_05250</name>
</gene>
<feature type="domain" description="SHOCT" evidence="2">
    <location>
        <begin position="56"/>
        <end position="82"/>
    </location>
</feature>
<dbReference type="Proteomes" id="UP000509346">
    <property type="component" value="Chromosome"/>
</dbReference>
<evidence type="ECO:0000313" key="4">
    <source>
        <dbReference type="Proteomes" id="UP000509346"/>
    </source>
</evidence>
<dbReference type="OrthoDB" id="53394at2157"/>
<sequence>MTDDDVVIGELRARYAAGALSLDEFERRVERVVEEGPEAVDPSIGGDGAGDTADRDPVAILRERYARGEIDDDEYRRRLDVLGEDVPDRAAEPS</sequence>
<evidence type="ECO:0000313" key="3">
    <source>
        <dbReference type="EMBL" id="QLH84910.1"/>
    </source>
</evidence>
<reference evidence="3 4" key="1">
    <citation type="submission" date="2020-07" db="EMBL/GenBank/DDBJ databases">
        <title>Halosimplex litoreum sp. nov. and Halosimplex rubrum sp. nov., isolated from different salt environments.</title>
        <authorList>
            <person name="Cui H."/>
        </authorList>
    </citation>
    <scope>NUCLEOTIDE SEQUENCE [LARGE SCALE GENOMIC DNA]</scope>
    <source>
        <strain evidence="3 4">R2</strain>
    </source>
</reference>
<dbReference type="EMBL" id="CP058909">
    <property type="protein sequence ID" value="QLH84910.1"/>
    <property type="molecule type" value="Genomic_DNA"/>
</dbReference>
<evidence type="ECO:0000256" key="1">
    <source>
        <dbReference type="SAM" id="MobiDB-lite"/>
    </source>
</evidence>
<dbReference type="Pfam" id="PF09851">
    <property type="entry name" value="SHOCT"/>
    <property type="match status" value="2"/>
</dbReference>
<name>A0A7D5TCU2_9EURY</name>